<dbReference type="PANTHER" id="PTHR30313">
    <property type="entry name" value="DNA PRIMASE"/>
    <property type="match status" value="1"/>
</dbReference>
<dbReference type="SUPFAM" id="SSF56731">
    <property type="entry name" value="DNA primase core"/>
    <property type="match status" value="1"/>
</dbReference>
<dbReference type="SMART" id="SM00493">
    <property type="entry name" value="TOPRIM"/>
    <property type="match status" value="1"/>
</dbReference>
<dbReference type="GO" id="GO:0000428">
    <property type="term" value="C:DNA-directed RNA polymerase complex"/>
    <property type="evidence" value="ECO:0007669"/>
    <property type="project" value="UniProtKB-KW"/>
</dbReference>
<reference evidence="16 17" key="1">
    <citation type="journal article" date="2019" name="Microbiol. Resour. Announc.">
        <title>Complete Genome Sequences of Three Mycoplasma anserisalpingitis (Mycoplasma sp. 1220) Strains.</title>
        <authorList>
            <person name="Grozner D."/>
            <person name="Forro B."/>
            <person name="Kovacs A.B."/>
            <person name="Marton S."/>
            <person name="Banyai K."/>
            <person name="Kreizinger Z."/>
            <person name="Sulyok K.M."/>
            <person name="Gyuranecz M."/>
        </authorList>
    </citation>
    <scope>NUCLEOTIDE SEQUENCE [LARGE SCALE GENOMIC DNA]</scope>
    <source>
        <strain evidence="16 17">ATCC:BAA-2147</strain>
    </source>
</reference>
<dbReference type="RefSeq" id="WP_146368566.1">
    <property type="nucleotide sequence ID" value="NZ_CP042295.1"/>
</dbReference>
<dbReference type="HAMAP" id="MF_00974">
    <property type="entry name" value="DNA_primase_DnaG"/>
    <property type="match status" value="1"/>
</dbReference>
<name>A0A5B8JCG6_9MOLU</name>
<dbReference type="SUPFAM" id="SSF57783">
    <property type="entry name" value="Zinc beta-ribbon"/>
    <property type="match status" value="1"/>
</dbReference>
<accession>A0A5B8JCG6</accession>
<evidence type="ECO:0000256" key="13">
    <source>
        <dbReference type="PIRNR" id="PIRNR002811"/>
    </source>
</evidence>
<dbReference type="Pfam" id="PF08275">
    <property type="entry name" value="DNAG_N"/>
    <property type="match status" value="1"/>
</dbReference>
<evidence type="ECO:0000256" key="10">
    <source>
        <dbReference type="ARBA" id="ARBA00023125"/>
    </source>
</evidence>
<comment type="subunit">
    <text evidence="12">Monomer. Interacts with DnaB.</text>
</comment>
<dbReference type="SMART" id="SM00400">
    <property type="entry name" value="ZnF_CHCC"/>
    <property type="match status" value="1"/>
</dbReference>
<dbReference type="InterPro" id="IPR006171">
    <property type="entry name" value="TOPRIM_dom"/>
</dbReference>
<evidence type="ECO:0000256" key="9">
    <source>
        <dbReference type="ARBA" id="ARBA00022842"/>
    </source>
</evidence>
<dbReference type="KEGG" id="mans:FRW55_02305"/>
<dbReference type="EC" id="2.7.7.101" evidence="12"/>
<evidence type="ECO:0000256" key="6">
    <source>
        <dbReference type="ARBA" id="ARBA00022723"/>
    </source>
</evidence>
<comment type="domain">
    <text evidence="12">Contains an N-terminal zinc-binding domain, a central core domain that contains the primase activity, and a C-terminal DnaB-binding domain.</text>
</comment>
<evidence type="ECO:0000256" key="1">
    <source>
        <dbReference type="ARBA" id="ARBA00022478"/>
    </source>
</evidence>
<comment type="function">
    <text evidence="12 13">RNA polymerase that catalyzes the synthesis of short RNA molecules used as primers for DNA polymerase during DNA replication.</text>
</comment>
<dbReference type="NCBIfam" id="TIGR01391">
    <property type="entry name" value="dnaG"/>
    <property type="match status" value="1"/>
</dbReference>
<dbReference type="GO" id="GO:0005737">
    <property type="term" value="C:cytoplasm"/>
    <property type="evidence" value="ECO:0007669"/>
    <property type="project" value="TreeGrafter"/>
</dbReference>
<keyword evidence="10 12" id="KW-0238">DNA-binding</keyword>
<feature type="domain" description="Toprim" evidence="15">
    <location>
        <begin position="248"/>
        <end position="327"/>
    </location>
</feature>
<keyword evidence="11 12" id="KW-0804">Transcription</keyword>
<evidence type="ECO:0000256" key="4">
    <source>
        <dbReference type="ARBA" id="ARBA00022695"/>
    </source>
</evidence>
<dbReference type="InterPro" id="IPR002694">
    <property type="entry name" value="Znf_CHC2"/>
</dbReference>
<dbReference type="Gene3D" id="3.90.580.10">
    <property type="entry name" value="Zinc finger, CHC2-type domain"/>
    <property type="match status" value="1"/>
</dbReference>
<keyword evidence="8 12" id="KW-0862">Zinc</keyword>
<dbReference type="PROSITE" id="PS50880">
    <property type="entry name" value="TOPRIM"/>
    <property type="match status" value="1"/>
</dbReference>
<dbReference type="InterPro" id="IPR050219">
    <property type="entry name" value="DnaG_primase"/>
</dbReference>
<comment type="catalytic activity">
    <reaction evidence="12">
        <text>ssDNA + n NTP = ssDNA/pppN(pN)n-1 hybrid + (n-1) diphosphate.</text>
        <dbReference type="EC" id="2.7.7.101"/>
    </reaction>
</comment>
<feature type="zinc finger region" description="CHC2-type" evidence="12 14">
    <location>
        <begin position="34"/>
        <end position="58"/>
    </location>
</feature>
<evidence type="ECO:0000256" key="8">
    <source>
        <dbReference type="ARBA" id="ARBA00022833"/>
    </source>
</evidence>
<evidence type="ECO:0000256" key="11">
    <source>
        <dbReference type="ARBA" id="ARBA00023163"/>
    </source>
</evidence>
<sequence length="629" mass="73475">MSDFNQIINNADIVSTISNFVNLQKKGKDYVGLCPFHGDSNPSMSVSPDKKIFKCFSCGVSGNALTFLMKIKSLSFTEAIKILASEQGIELNIKDHSLDYLNQISDEQKELLDILSNAESFFHVNLLANNNAKKYLESRNISLELARYLRIGYAPEDGIARLISQFNYADTKLNRAGLKNENLNEYFRNRLIFPIHDEHGNTIAFSGRLLYNDKNSPKYINSPETIIFNKSSVLYNFDRAKEEARIKKEIYLCEGFFDVIALLKVNYKNAVALMGTALTKQHLNLLRNLRINIFLDNDTAGVNATLHSVYFLLKNKFEVFVINNPFDLDPDEILVRNGSNALLGILNNKITGIEHVYNLLIKRFNLDEPKSITLLNIKNFVEEFKNYLVYCDDEIINYFRNKIHNKFNYEFEVKKNEQSDEFYELNNDEKLIDNSKIFNQTYKQNNNYNFNNKTQVKRFNKAKIKNHLSSDPLNILLISFLKNPSTEKYIWEKGMKIINEYARFLKDSISYELFIEYCKEYKRSNGEISEIQKEKILHLIYSKFYDFIISHINSEDISKNILNNLIIDIDKRVNEFQNLEEFRNFIKNTYDNINSDQFLVHKYISAEIPEFKKDILIKNMEVKKGKKKE</sequence>
<dbReference type="CDD" id="cd03364">
    <property type="entry name" value="TOPRIM_DnaG_primases"/>
    <property type="match status" value="1"/>
</dbReference>
<organism evidence="16 17">
    <name type="scientific">Mycoplasma anserisalpingitidis</name>
    <dbReference type="NCBI Taxonomy" id="519450"/>
    <lineage>
        <taxon>Bacteria</taxon>
        <taxon>Bacillati</taxon>
        <taxon>Mycoplasmatota</taxon>
        <taxon>Mollicutes</taxon>
        <taxon>Mycoplasmataceae</taxon>
        <taxon>Mycoplasma</taxon>
    </lineage>
</organism>
<dbReference type="AlphaFoldDB" id="A0A5B8JCG6"/>
<keyword evidence="1 12" id="KW-0240">DNA-directed RNA polymerase</keyword>
<evidence type="ECO:0000256" key="5">
    <source>
        <dbReference type="ARBA" id="ARBA00022705"/>
    </source>
</evidence>
<keyword evidence="6 12" id="KW-0479">Metal-binding</keyword>
<evidence type="ECO:0000256" key="14">
    <source>
        <dbReference type="PIRSR" id="PIRSR002811-1"/>
    </source>
</evidence>
<proteinExistence type="inferred from homology"/>
<dbReference type="GO" id="GO:0003677">
    <property type="term" value="F:DNA binding"/>
    <property type="evidence" value="ECO:0007669"/>
    <property type="project" value="UniProtKB-KW"/>
</dbReference>
<protein>
    <recommendedName>
        <fullName evidence="12 13">DNA primase</fullName>
        <ecNumber evidence="12">2.7.7.101</ecNumber>
    </recommendedName>
</protein>
<dbReference type="Gene3D" id="3.90.980.10">
    <property type="entry name" value="DNA primase, catalytic core, N-terminal domain"/>
    <property type="match status" value="1"/>
</dbReference>
<keyword evidence="17" id="KW-1185">Reference proteome</keyword>
<dbReference type="Proteomes" id="UP000318927">
    <property type="component" value="Chromosome"/>
</dbReference>
<comment type="similarity">
    <text evidence="12 13">Belongs to the DnaG primase family.</text>
</comment>
<dbReference type="GO" id="GO:0008270">
    <property type="term" value="F:zinc ion binding"/>
    <property type="evidence" value="ECO:0007669"/>
    <property type="project" value="UniProtKB-UniRule"/>
</dbReference>
<dbReference type="PIRSF" id="PIRSF002811">
    <property type="entry name" value="DnaG"/>
    <property type="match status" value="1"/>
</dbReference>
<keyword evidence="3 12" id="KW-0808">Transferase</keyword>
<dbReference type="Pfam" id="PF13155">
    <property type="entry name" value="Toprim_2"/>
    <property type="match status" value="1"/>
</dbReference>
<keyword evidence="7 12" id="KW-0863">Zinc-finger</keyword>
<keyword evidence="4 12" id="KW-0548">Nucleotidyltransferase</keyword>
<dbReference type="Pfam" id="PF01807">
    <property type="entry name" value="Zn_ribbon_DnaG"/>
    <property type="match status" value="1"/>
</dbReference>
<dbReference type="PANTHER" id="PTHR30313:SF2">
    <property type="entry name" value="DNA PRIMASE"/>
    <property type="match status" value="1"/>
</dbReference>
<dbReference type="GO" id="GO:0006269">
    <property type="term" value="P:DNA replication, synthesis of primer"/>
    <property type="evidence" value="ECO:0007669"/>
    <property type="project" value="UniProtKB-UniRule"/>
</dbReference>
<dbReference type="InterPro" id="IPR034151">
    <property type="entry name" value="TOPRIM_DnaG_bac"/>
</dbReference>
<dbReference type="InterPro" id="IPR036977">
    <property type="entry name" value="DNA_primase_Znf_CHC2"/>
</dbReference>
<evidence type="ECO:0000256" key="3">
    <source>
        <dbReference type="ARBA" id="ARBA00022679"/>
    </source>
</evidence>
<dbReference type="InterPro" id="IPR013264">
    <property type="entry name" value="DNAG_N"/>
</dbReference>
<dbReference type="Gene3D" id="3.40.1360.10">
    <property type="match status" value="1"/>
</dbReference>
<dbReference type="EMBL" id="CP042295">
    <property type="protein sequence ID" value="QDY86983.1"/>
    <property type="molecule type" value="Genomic_DNA"/>
</dbReference>
<dbReference type="FunFam" id="3.90.580.10:FF:000001">
    <property type="entry name" value="DNA primase"/>
    <property type="match status" value="1"/>
</dbReference>
<evidence type="ECO:0000256" key="7">
    <source>
        <dbReference type="ARBA" id="ARBA00022771"/>
    </source>
</evidence>
<evidence type="ECO:0000256" key="12">
    <source>
        <dbReference type="HAMAP-Rule" id="MF_00974"/>
    </source>
</evidence>
<evidence type="ECO:0000313" key="16">
    <source>
        <dbReference type="EMBL" id="QDY86983.1"/>
    </source>
</evidence>
<dbReference type="GO" id="GO:0003899">
    <property type="term" value="F:DNA-directed RNA polymerase activity"/>
    <property type="evidence" value="ECO:0007669"/>
    <property type="project" value="UniProtKB-UniRule"/>
</dbReference>
<dbReference type="InterPro" id="IPR006295">
    <property type="entry name" value="DNA_primase_DnaG"/>
</dbReference>
<gene>
    <name evidence="12 16" type="primary">dnaG</name>
    <name evidence="16" type="ORF">FRW55_02305</name>
</gene>
<keyword evidence="9" id="KW-0460">Magnesium</keyword>
<dbReference type="InterPro" id="IPR037068">
    <property type="entry name" value="DNA_primase_core_N_sf"/>
</dbReference>
<evidence type="ECO:0000259" key="15">
    <source>
        <dbReference type="PROSITE" id="PS50880"/>
    </source>
</evidence>
<dbReference type="GO" id="GO:1990077">
    <property type="term" value="C:primosome complex"/>
    <property type="evidence" value="ECO:0007669"/>
    <property type="project" value="UniProtKB-KW"/>
</dbReference>
<comment type="cofactor">
    <cofactor evidence="12 13 14">
        <name>Zn(2+)</name>
        <dbReference type="ChEBI" id="CHEBI:29105"/>
    </cofactor>
    <text evidence="12 13 14">Binds 1 zinc ion per monomer.</text>
</comment>
<dbReference type="InterPro" id="IPR030846">
    <property type="entry name" value="DnaG_bac"/>
</dbReference>
<keyword evidence="5 12" id="KW-0235">DNA replication</keyword>
<dbReference type="OrthoDB" id="9803773at2"/>
<evidence type="ECO:0000313" key="17">
    <source>
        <dbReference type="Proteomes" id="UP000318927"/>
    </source>
</evidence>
<keyword evidence="2 12" id="KW-0639">Primosome</keyword>
<evidence type="ECO:0000256" key="2">
    <source>
        <dbReference type="ARBA" id="ARBA00022515"/>
    </source>
</evidence>